<feature type="region of interest" description="Disordered" evidence="3">
    <location>
        <begin position="2680"/>
        <end position="2702"/>
    </location>
</feature>
<feature type="compositionally biased region" description="Low complexity" evidence="3">
    <location>
        <begin position="1486"/>
        <end position="1496"/>
    </location>
</feature>
<feature type="non-terminal residue" evidence="5">
    <location>
        <position position="1"/>
    </location>
</feature>
<dbReference type="Gene3D" id="3.40.50.970">
    <property type="match status" value="1"/>
</dbReference>
<feature type="region of interest" description="Disordered" evidence="3">
    <location>
        <begin position="501"/>
        <end position="578"/>
    </location>
</feature>
<organism evidence="5 6">
    <name type="scientific">Symbiodinium pilosum</name>
    <name type="common">Dinoflagellate</name>
    <dbReference type="NCBI Taxonomy" id="2952"/>
    <lineage>
        <taxon>Eukaryota</taxon>
        <taxon>Sar</taxon>
        <taxon>Alveolata</taxon>
        <taxon>Dinophyceae</taxon>
        <taxon>Suessiales</taxon>
        <taxon>Symbiodiniaceae</taxon>
        <taxon>Symbiodinium</taxon>
    </lineage>
</organism>
<keyword evidence="6" id="KW-1185">Reference proteome</keyword>
<feature type="compositionally biased region" description="Low complexity" evidence="3">
    <location>
        <begin position="805"/>
        <end position="815"/>
    </location>
</feature>
<name>A0A812XKJ1_SYMPI</name>
<dbReference type="InterPro" id="IPR012337">
    <property type="entry name" value="RNaseH-like_sf"/>
</dbReference>
<keyword evidence="1" id="KW-0560">Oxidoreductase</keyword>
<dbReference type="GO" id="GO:0016491">
    <property type="term" value="F:oxidoreductase activity"/>
    <property type="evidence" value="ECO:0007669"/>
    <property type="project" value="UniProtKB-KW"/>
</dbReference>
<feature type="region of interest" description="Disordered" evidence="3">
    <location>
        <begin position="2746"/>
        <end position="2780"/>
    </location>
</feature>
<dbReference type="OrthoDB" id="418237at2759"/>
<keyword evidence="2" id="KW-0175">Coiled coil</keyword>
<evidence type="ECO:0000313" key="6">
    <source>
        <dbReference type="Proteomes" id="UP000649617"/>
    </source>
</evidence>
<dbReference type="Gene3D" id="3.30.420.10">
    <property type="entry name" value="Ribonuclease H-like superfamily/Ribonuclease H"/>
    <property type="match status" value="1"/>
</dbReference>
<feature type="region of interest" description="Disordered" evidence="3">
    <location>
        <begin position="1480"/>
        <end position="1564"/>
    </location>
</feature>
<dbReference type="InterPro" id="IPR001584">
    <property type="entry name" value="Integrase_cat-core"/>
</dbReference>
<dbReference type="SUPFAM" id="SSF52518">
    <property type="entry name" value="Thiamin diphosphate-binding fold (THDP-binding)"/>
    <property type="match status" value="1"/>
</dbReference>
<feature type="domain" description="Integrase catalytic" evidence="4">
    <location>
        <begin position="1606"/>
        <end position="1789"/>
    </location>
</feature>
<dbReference type="CDD" id="cd07034">
    <property type="entry name" value="TPP_PYR_PFOR_IOR-alpha_like"/>
    <property type="match status" value="1"/>
</dbReference>
<proteinExistence type="predicted"/>
<feature type="compositionally biased region" description="Low complexity" evidence="3">
    <location>
        <begin position="835"/>
        <end position="877"/>
    </location>
</feature>
<gene>
    <name evidence="5" type="ORF">SPIL2461_LOCUS21057</name>
</gene>
<evidence type="ECO:0000256" key="2">
    <source>
        <dbReference type="SAM" id="Coils"/>
    </source>
</evidence>
<dbReference type="InterPro" id="IPR002880">
    <property type="entry name" value="Pyrv_Fd/Flavodoxin_OxRdtase_N"/>
</dbReference>
<dbReference type="GO" id="GO:0003676">
    <property type="term" value="F:nucleic acid binding"/>
    <property type="evidence" value="ECO:0007669"/>
    <property type="project" value="InterPro"/>
</dbReference>
<comment type="caution">
    <text evidence="5">The sequence shown here is derived from an EMBL/GenBank/DDBJ whole genome shotgun (WGS) entry which is preliminary data.</text>
</comment>
<dbReference type="Proteomes" id="UP000649617">
    <property type="component" value="Unassembled WGS sequence"/>
</dbReference>
<dbReference type="SUPFAM" id="SSF53098">
    <property type="entry name" value="Ribonuclease H-like"/>
    <property type="match status" value="1"/>
</dbReference>
<feature type="compositionally biased region" description="Pro residues" evidence="3">
    <location>
        <begin position="2751"/>
        <end position="2765"/>
    </location>
</feature>
<dbReference type="PROSITE" id="PS50994">
    <property type="entry name" value="INTEGRASE"/>
    <property type="match status" value="1"/>
</dbReference>
<feature type="compositionally biased region" description="Basic and acidic residues" evidence="3">
    <location>
        <begin position="1539"/>
        <end position="1564"/>
    </location>
</feature>
<dbReference type="EMBL" id="CAJNIZ010045876">
    <property type="protein sequence ID" value="CAE7732921.1"/>
    <property type="molecule type" value="Genomic_DNA"/>
</dbReference>
<sequence length="3090" mass="343956">MRGFVINVENHLGLCDGGQAAESPIALCCCAALLDIFDTTIFFLLHEQIWWFKTNTGILLPNHLGNSERPAGFGDHRQAQILLLCVLLIFRALAQFFVAQLSAGDFGSSIKIETFGPNDFISLEKNLNNFGPDDLVFYGETLLQHYKSCAFDCANFQDLCKGESSGSAYDLHFDGSLNNAPSECYFLFGVYGLSIEPMASSSSTPNSTGVPLQEFRRDCPPGWSPGLPDYPLRLFFDKLKLWRQIFDGADELVGRLVAGRLQGKAQRLALQLRLPRPDGGVDVGSDALVRLSVDEVRDPTNPAIILQTAIPSGIQSLCNSLRDAFGFSDQELVSKSIEDFMEFRRGRMAFSEFSIEFDMRLEEATTRAGFEINDVATFYLFFEAAQLPSKLVDDIKLQIQGDLDLRRFQEARALALRLVHRAQDNHDAYYMGDEDDDWEDSWADGWYGDMYWQDDVEPWMDEWQDDADGWDAPLEESFPTRKGKGRGCSVCGSKWHSAASCPVNNGKGKGGGKGPSSYSGSKGSYGGSGRYGKGYGKPRSQKGSGYGKGKSKKASLATESTDGATETPGEEPSASTSVEKRLDFSFAMGIFSSLENYHTVKGDKRRGLLVDPGAASGLIGSETLRDLLSVLPQAKQEEVTWNHQKSHNVSGISGSPEATVGEVTIPLTLSGASGAYRADVLGGDGSLCPALLGNPALRRQRAAILTDYFENGDGVLVVQKADQERHYLRILLTDSGHYLLPVDDHCDFTEQDVTKVSAQLGMFAAAVRERWPDVRHCFLQQASCSTPERERCELRQEAQHGLSDTSSTTFSSTTSAAEANLKKTATANNHDEDTSCTTTEDPTTTASASTCTTTEETITTKTGTSDTTTEEPSTTATGRELVLELNDSGTSSATFSTTTSGPFRLSYDHCKPFLEGPFVGRGHTASDSWSIEGHCLIRHHRLPRRVLFTPNGAIDCPVDYDCMTGERATVPNRDLGYLWTGVTKFRLRASGKPCTAEQLATTFPTGSEAELFPRYAGDQFPDHWPPERIKKAKQYYRAMPEEFYSQSGRRPITPRNFDVWMKKTRGRNLRLQFQEFCSGSGRLSLLLLAAGFAVAFPVDYRYGWGMTLPRRLVPEMPRRAELPTLSFLHDTFLWQRNEGRAFTLEQPRGSSMFTDSPIARLFDHDGIFKQRLDQCMLGAQDELQQPVRKATAFLSNRRWRAILKRCGGHKGRAHGVLQGQINGVNRTAMAAVYPQKLCKLFSQDLARLLRQDGLHRCPVWPRSLFWMHGFYYSCERCKFGRACPPGVEHTFVPGECRYGQPHHQPHASPAPRTDARAQAGDLEDPTDPFKFLARSGDYSGVVLDVHSSIELLPESRLYLKAALMQMVEAGLGIFEEATAIDYDHWVDDLVLLRVVQDAFAPHFRVLAIMLSLRPWTRRTPDPDLSSACAPLRLLIEGDVRRWRVNAVEDMRLLSHQQLHAPVEEADWHVHLFGHWHDDPDVDRQGARSSAASRPAAPLVPAEQKNGGDESTSSRTRRPASPSTSSRPQAALAPPESADQEGREQAEEEFAIRPEPGDEQPKTLKPLYDFRKDFRNMLVRAGLDGAVLKLAEEAIMNCSICRKHVRLPPRPQVKIGSQASSFNSRVQCDLFQYKETWILLMVDEATRYKAAMAVSSREHNDLLQPMLKWWFTIYGPPAQLVLDQESSLMSHQAGKELERFGIERVPKGTTAGPAAAQHTGTGLAERHIGLIEITMAKLEAELDRQGIAIEIDDLCREAATAQNSSLNYGGATPAMCVFGILPRPYFQDDADHVTAITGALQTDVTPFERAIRVRQLALSMVHQAIAEDRVARANKTRPQQLRLGELKPSVSLIDFYREYQGDVGWRGPAELLRLSQTEGTAIISYQGRPYLVSLRRIRPHAARVFVTLNQSQKDDFQWFKKVLETLSPYKAVTIGWVPEAISNRNVGGIIMGQGIRTVHPPRGTVGVLLVWKASQDSYACHEHNNDDPITVKKVTAIPIDEVAFLYLYFVVTVDYEPGPSLKVVPSEGAIDHQEPMQVDMPVETPSDGDGPMDVVLSSSRVTTRTQRNLANFYWMMRQRQLVKWDFPMTWYLRDNHHAITQWDEFAWRSEMPRSSPSTTTSFLFTWPGKKHETLFASLLDGEIYKVDDETDNISENQVYDIWPQVDKADADEIKQFVDTGSFKKVHVQSISSDTVVIDSVWIRKWKRHPDGSRRVKSRLCARGCFDNQRDALSTRSTTATRLSQRILVSTAVNHDHDTDVWMRGVPSLLDENYFIWRMKDNDRASVTTHVDDCGAEGPRKWLDEQYNLLVKKFGKVTRQTLPFTHCGVVYRKVPDGARMEQDDFCRKLKMVDIDQTRRDEDDLTSSELTSFRSVLGGLLWLTATRLDIVAEVCTLQSMVTKAKISHLKQANAVVKRAQAEIGQGLGLCYRKLRAPYRLACIHDSSADKLKGYDSYEHVMDDHMTHKLGGKCHILWAHGAKAKRVSYSTSHAETLSAVSGMETSTLVAVRLAELLYTPKPPTIQSLLLLQEGGVPELPCDGYTDCKDLFELASGSSSVPQDKTQRLYVMSLREARLCGRQRWLILTPTESMVADALTKPMLAPQMMHLLSSGEVLFYNQENHKMTLRRVPKITMITEDHLTKSDKELIRDLRVTTSTTAACMLMSRSWCFWAVAAAAVTTSSATTSPSSSSTTTSSSPSASTCPTPAPDDGWMWLLWLTIFIIAAEHGFIFFFKWLWKVFFGGDAANPEPDAEPPATPMPPPAPPQRGPELQAEAPPVPAREVDPELEGLRAQLREQRRDHAQLAQLYDQQHDRANRLQREIDAHQGECPLGAGPRIQIESQLPGTKTGMRLLLLKGGEMAVFLLLFCSHLDNILEHLVSELPCLEHGSSRPAGCSVDVGLVVWCGRRASMPECQSARVPCILLRVTPFGPYGGLCWDFLRRDPQRERQEETPERLEPLGAASGAADIEYEQFMKAKEVQRAMFQQENKTIVHQCADTDIIEAAQGSVACIDGNQAAAHVAYALSDCAFIYPITPSSPMGEMVDEWAAQGLLNCYGQKLSVTEMQSEAGAAGALHGSLKAGALSTTFTASQP</sequence>
<protein>
    <recommendedName>
        <fullName evidence="4">Integrase catalytic domain-containing protein</fullName>
    </recommendedName>
</protein>
<feature type="region of interest" description="Disordered" evidence="3">
    <location>
        <begin position="1300"/>
        <end position="1319"/>
    </location>
</feature>
<evidence type="ECO:0000256" key="1">
    <source>
        <dbReference type="ARBA" id="ARBA00023002"/>
    </source>
</evidence>
<dbReference type="InterPro" id="IPR050722">
    <property type="entry name" value="Pyruvate:ferred/Flavod_OxRd"/>
</dbReference>
<evidence type="ECO:0000313" key="5">
    <source>
        <dbReference type="EMBL" id="CAE7732921.1"/>
    </source>
</evidence>
<feature type="region of interest" description="Disordered" evidence="3">
    <location>
        <begin position="463"/>
        <end position="486"/>
    </location>
</feature>
<accession>A0A812XKJ1</accession>
<dbReference type="PANTHER" id="PTHR32154">
    <property type="entry name" value="PYRUVATE-FLAVODOXIN OXIDOREDUCTASE-RELATED"/>
    <property type="match status" value="1"/>
</dbReference>
<dbReference type="GO" id="GO:0006979">
    <property type="term" value="P:response to oxidative stress"/>
    <property type="evidence" value="ECO:0007669"/>
    <property type="project" value="TreeGrafter"/>
</dbReference>
<dbReference type="InterPro" id="IPR029061">
    <property type="entry name" value="THDP-binding"/>
</dbReference>
<feature type="compositionally biased region" description="Low complexity" evidence="3">
    <location>
        <begin position="1510"/>
        <end position="1530"/>
    </location>
</feature>
<dbReference type="InterPro" id="IPR036397">
    <property type="entry name" value="RNaseH_sf"/>
</dbReference>
<feature type="coiled-coil region" evidence="2">
    <location>
        <begin position="2785"/>
        <end position="2826"/>
    </location>
</feature>
<dbReference type="GO" id="GO:0015074">
    <property type="term" value="P:DNA integration"/>
    <property type="evidence" value="ECO:0007669"/>
    <property type="project" value="InterPro"/>
</dbReference>
<evidence type="ECO:0000256" key="3">
    <source>
        <dbReference type="SAM" id="MobiDB-lite"/>
    </source>
</evidence>
<reference evidence="5" key="1">
    <citation type="submission" date="2021-02" db="EMBL/GenBank/DDBJ databases">
        <authorList>
            <person name="Dougan E. K."/>
            <person name="Rhodes N."/>
            <person name="Thang M."/>
            <person name="Chan C."/>
        </authorList>
    </citation>
    <scope>NUCLEOTIDE SEQUENCE</scope>
</reference>
<evidence type="ECO:0000259" key="4">
    <source>
        <dbReference type="PROSITE" id="PS50994"/>
    </source>
</evidence>
<dbReference type="PANTHER" id="PTHR32154:SF0">
    <property type="entry name" value="PYRUVATE-FLAVODOXIN OXIDOREDUCTASE-RELATED"/>
    <property type="match status" value="1"/>
</dbReference>
<dbReference type="Pfam" id="PF01855">
    <property type="entry name" value="POR_N"/>
    <property type="match status" value="1"/>
</dbReference>
<feature type="compositionally biased region" description="Gly residues" evidence="3">
    <location>
        <begin position="523"/>
        <end position="535"/>
    </location>
</feature>
<feature type="region of interest" description="Disordered" evidence="3">
    <location>
        <begin position="795"/>
        <end position="878"/>
    </location>
</feature>